<dbReference type="FunCoup" id="A0A165F983">
    <property type="interactions" value="342"/>
</dbReference>
<comment type="subcellular location">
    <subcellularLocation>
        <location evidence="1">Mitochondrion</location>
    </subcellularLocation>
</comment>
<feature type="region of interest" description="Disordered" evidence="9">
    <location>
        <begin position="130"/>
        <end position="149"/>
    </location>
</feature>
<dbReference type="FunFam" id="3.30.160.810:FF:000001">
    <property type="entry name" value="50S ribosomal protein L3"/>
    <property type="match status" value="1"/>
</dbReference>
<evidence type="ECO:0000256" key="1">
    <source>
        <dbReference type="ARBA" id="ARBA00004173"/>
    </source>
</evidence>
<dbReference type="PROSITE" id="PS00474">
    <property type="entry name" value="RIBOSOMAL_L3"/>
    <property type="match status" value="1"/>
</dbReference>
<dbReference type="Gene3D" id="2.40.30.10">
    <property type="entry name" value="Translation factors"/>
    <property type="match status" value="1"/>
</dbReference>
<keyword evidence="4 8" id="KW-0689">Ribosomal protein</keyword>
<evidence type="ECO:0000256" key="2">
    <source>
        <dbReference type="ARBA" id="ARBA00006540"/>
    </source>
</evidence>
<keyword evidence="3" id="KW-0809">Transit peptide</keyword>
<organism evidence="10 11">
    <name type="scientific">Calocera cornea HHB12733</name>
    <dbReference type="NCBI Taxonomy" id="1353952"/>
    <lineage>
        <taxon>Eukaryota</taxon>
        <taxon>Fungi</taxon>
        <taxon>Dikarya</taxon>
        <taxon>Basidiomycota</taxon>
        <taxon>Agaricomycotina</taxon>
        <taxon>Dacrymycetes</taxon>
        <taxon>Dacrymycetales</taxon>
        <taxon>Dacrymycetaceae</taxon>
        <taxon>Calocera</taxon>
    </lineage>
</organism>
<evidence type="ECO:0000256" key="6">
    <source>
        <dbReference type="ARBA" id="ARBA00023274"/>
    </source>
</evidence>
<reference evidence="10 11" key="1">
    <citation type="journal article" date="2016" name="Mol. Biol. Evol.">
        <title>Comparative Genomics of Early-Diverging Mushroom-Forming Fungi Provides Insights into the Origins of Lignocellulose Decay Capabilities.</title>
        <authorList>
            <person name="Nagy L.G."/>
            <person name="Riley R."/>
            <person name="Tritt A."/>
            <person name="Adam C."/>
            <person name="Daum C."/>
            <person name="Floudas D."/>
            <person name="Sun H."/>
            <person name="Yadav J.S."/>
            <person name="Pangilinan J."/>
            <person name="Larsson K.H."/>
            <person name="Matsuura K."/>
            <person name="Barry K."/>
            <person name="Labutti K."/>
            <person name="Kuo R."/>
            <person name="Ohm R.A."/>
            <person name="Bhattacharya S.S."/>
            <person name="Shirouzu T."/>
            <person name="Yoshinaga Y."/>
            <person name="Martin F.M."/>
            <person name="Grigoriev I.V."/>
            <person name="Hibbett D.S."/>
        </authorList>
    </citation>
    <scope>NUCLEOTIDE SEQUENCE [LARGE SCALE GENOMIC DNA]</scope>
    <source>
        <strain evidence="10 11">HHB12733</strain>
    </source>
</reference>
<dbReference type="Gene3D" id="3.30.160.810">
    <property type="match status" value="1"/>
</dbReference>
<dbReference type="STRING" id="1353952.A0A165F983"/>
<gene>
    <name evidence="10" type="ORF">CALCODRAFT_435832</name>
</gene>
<dbReference type="PANTHER" id="PTHR11229">
    <property type="entry name" value="50S RIBOSOMAL PROTEIN L3"/>
    <property type="match status" value="1"/>
</dbReference>
<accession>A0A165F983</accession>
<evidence type="ECO:0000256" key="3">
    <source>
        <dbReference type="ARBA" id="ARBA00022946"/>
    </source>
</evidence>
<dbReference type="InParanoid" id="A0A165F983"/>
<feature type="compositionally biased region" description="Polar residues" evidence="9">
    <location>
        <begin position="133"/>
        <end position="143"/>
    </location>
</feature>
<name>A0A165F983_9BASI</name>
<keyword evidence="5" id="KW-0496">Mitochondrion</keyword>
<evidence type="ECO:0000256" key="9">
    <source>
        <dbReference type="SAM" id="MobiDB-lite"/>
    </source>
</evidence>
<evidence type="ECO:0000256" key="5">
    <source>
        <dbReference type="ARBA" id="ARBA00023128"/>
    </source>
</evidence>
<dbReference type="Proteomes" id="UP000076842">
    <property type="component" value="Unassembled WGS sequence"/>
</dbReference>
<protein>
    <recommendedName>
        <fullName evidence="7">Large ribosomal subunit protein uL3m</fullName>
    </recommendedName>
</protein>
<dbReference type="GO" id="GO:0003735">
    <property type="term" value="F:structural constituent of ribosome"/>
    <property type="evidence" value="ECO:0007669"/>
    <property type="project" value="InterPro"/>
</dbReference>
<dbReference type="OrthoDB" id="274683at2759"/>
<keyword evidence="11" id="KW-1185">Reference proteome</keyword>
<comment type="similarity">
    <text evidence="2 8">Belongs to the universal ribosomal protein uL3 family.</text>
</comment>
<evidence type="ECO:0000256" key="8">
    <source>
        <dbReference type="RuleBase" id="RU003905"/>
    </source>
</evidence>
<dbReference type="GO" id="GO:0005762">
    <property type="term" value="C:mitochondrial large ribosomal subunit"/>
    <property type="evidence" value="ECO:0007669"/>
    <property type="project" value="TreeGrafter"/>
</dbReference>
<dbReference type="PANTHER" id="PTHR11229:SF8">
    <property type="entry name" value="LARGE RIBOSOMAL SUBUNIT PROTEIN UL3M"/>
    <property type="match status" value="1"/>
</dbReference>
<dbReference type="InterPro" id="IPR000597">
    <property type="entry name" value="Ribosomal_uL3"/>
</dbReference>
<evidence type="ECO:0000313" key="11">
    <source>
        <dbReference type="Proteomes" id="UP000076842"/>
    </source>
</evidence>
<dbReference type="InterPro" id="IPR019926">
    <property type="entry name" value="Ribosomal_uL3_CS"/>
</dbReference>
<dbReference type="GO" id="GO:0006412">
    <property type="term" value="P:translation"/>
    <property type="evidence" value="ECO:0007669"/>
    <property type="project" value="InterPro"/>
</dbReference>
<proteinExistence type="inferred from homology"/>
<dbReference type="Pfam" id="PF00297">
    <property type="entry name" value="Ribosomal_L3"/>
    <property type="match status" value="1"/>
</dbReference>
<dbReference type="InterPro" id="IPR009000">
    <property type="entry name" value="Transl_B-barrel_sf"/>
</dbReference>
<evidence type="ECO:0000256" key="7">
    <source>
        <dbReference type="ARBA" id="ARBA00035209"/>
    </source>
</evidence>
<dbReference type="NCBIfam" id="TIGR03625">
    <property type="entry name" value="L3_bact"/>
    <property type="match status" value="1"/>
</dbReference>
<dbReference type="InterPro" id="IPR019927">
    <property type="entry name" value="Ribosomal_uL3_bac/org-type"/>
</dbReference>
<keyword evidence="6 8" id="KW-0687">Ribonucleoprotein</keyword>
<dbReference type="FunFam" id="2.40.30.10:FF:000004">
    <property type="entry name" value="50S ribosomal protein L3"/>
    <property type="match status" value="1"/>
</dbReference>
<dbReference type="AlphaFoldDB" id="A0A165F983"/>
<dbReference type="EMBL" id="KV423978">
    <property type="protein sequence ID" value="KZT56419.1"/>
    <property type="molecule type" value="Genomic_DNA"/>
</dbReference>
<sequence>MTSLWDDNGVRLPVTVLQVDNCQVTTTVSKRKKASTEWYHAVQVACSDKPDKNTTQAMMGHFAKAGVPNKRIVHEFEVTKDALVEPGTTLSAAHFVPGQFVDCTGTSIGKGFQGGMKRHGFSGLRASHGVSISHRSSGSTGQHQDPGRVFPGKKMPGRMGGEHITTQNLFIVRIDTSLDLIYIKGCVPGNDGGYVFVRDAVRKMHHHPMVRALKGIEPVLPVAKLPFPAGTAELAKTLPPILNAPTVDRDPFLARD</sequence>
<dbReference type="SUPFAM" id="SSF50447">
    <property type="entry name" value="Translation proteins"/>
    <property type="match status" value="1"/>
</dbReference>
<evidence type="ECO:0000313" key="10">
    <source>
        <dbReference type="EMBL" id="KZT56419.1"/>
    </source>
</evidence>
<evidence type="ECO:0000256" key="4">
    <source>
        <dbReference type="ARBA" id="ARBA00022980"/>
    </source>
</evidence>